<protein>
    <submittedName>
        <fullName evidence="1">Uncharacterized protein</fullName>
    </submittedName>
</protein>
<evidence type="ECO:0000313" key="2">
    <source>
        <dbReference type="Proteomes" id="UP000016960"/>
    </source>
</evidence>
<gene>
    <name evidence="1" type="ORF">KR51_00000780</name>
</gene>
<comment type="caution">
    <text evidence="1">The sequence shown here is derived from an EMBL/GenBank/DDBJ whole genome shotgun (WGS) entry which is preliminary data.</text>
</comment>
<dbReference type="Proteomes" id="UP000016960">
    <property type="component" value="Unassembled WGS sequence"/>
</dbReference>
<sequence length="52" mass="6055">MLCETKDAEQTPNVAAALQGWRISRSNFPVLILPPFVQHKRNAMPELFRRLY</sequence>
<organism evidence="1 2">
    <name type="scientific">Rubidibacter lacunae KORDI 51-2</name>
    <dbReference type="NCBI Taxonomy" id="582515"/>
    <lineage>
        <taxon>Bacteria</taxon>
        <taxon>Bacillati</taxon>
        <taxon>Cyanobacteriota</taxon>
        <taxon>Cyanophyceae</taxon>
        <taxon>Oscillatoriophycideae</taxon>
        <taxon>Chroococcales</taxon>
        <taxon>Aphanothecaceae</taxon>
        <taxon>Rubidibacter</taxon>
    </lineage>
</organism>
<keyword evidence="2" id="KW-1185">Reference proteome</keyword>
<evidence type="ECO:0000313" key="1">
    <source>
        <dbReference type="EMBL" id="ERN43185.1"/>
    </source>
</evidence>
<dbReference type="EMBL" id="ASSJ01000001">
    <property type="protein sequence ID" value="ERN43185.1"/>
    <property type="molecule type" value="Genomic_DNA"/>
</dbReference>
<dbReference type="InParanoid" id="U5DU25"/>
<reference evidence="1 2" key="1">
    <citation type="submission" date="2013-05" db="EMBL/GenBank/DDBJ databases">
        <title>Draft genome sequence of Rubidibacter lacunae KORDI 51-2.</title>
        <authorList>
            <person name="Choi D.H."/>
            <person name="Noh J.H."/>
            <person name="Kwon K.-K."/>
            <person name="Lee J.-H."/>
            <person name="Ryu J.-Y."/>
        </authorList>
    </citation>
    <scope>NUCLEOTIDE SEQUENCE [LARGE SCALE GENOMIC DNA]</scope>
    <source>
        <strain evidence="1 2">KORDI 51-2</strain>
    </source>
</reference>
<accession>U5DU25</accession>
<proteinExistence type="predicted"/>
<name>U5DU25_9CHRO</name>
<dbReference type="AlphaFoldDB" id="U5DU25"/>
<dbReference type="STRING" id="582515.KR51_00000780"/>